<dbReference type="SUPFAM" id="SSF82708">
    <property type="entry name" value="R3H domain"/>
    <property type="match status" value="1"/>
</dbReference>
<dbReference type="InterPro" id="IPR027417">
    <property type="entry name" value="P-loop_NTPase"/>
</dbReference>
<feature type="domain" description="Helicase ATP-binding" evidence="9">
    <location>
        <begin position="207"/>
        <end position="370"/>
    </location>
</feature>
<dbReference type="Proteomes" id="UP000243579">
    <property type="component" value="Unassembled WGS sequence"/>
</dbReference>
<keyword evidence="6" id="KW-0694">RNA-binding</keyword>
<feature type="domain" description="R3H" evidence="8">
    <location>
        <begin position="57"/>
        <end position="121"/>
    </location>
</feature>
<keyword evidence="4 11" id="KW-0347">Helicase</keyword>
<dbReference type="GO" id="GO:0003677">
    <property type="term" value="F:DNA binding"/>
    <property type="evidence" value="ECO:0007669"/>
    <property type="project" value="UniProtKB-ARBA"/>
</dbReference>
<dbReference type="Pfam" id="PF00270">
    <property type="entry name" value="DEAD"/>
    <property type="match status" value="1"/>
</dbReference>
<dbReference type="InterPro" id="IPR048333">
    <property type="entry name" value="HA2_WH"/>
</dbReference>
<accession>A0A1V9YR62</accession>
<evidence type="ECO:0000256" key="1">
    <source>
        <dbReference type="ARBA" id="ARBA00004123"/>
    </source>
</evidence>
<evidence type="ECO:0000313" key="12">
    <source>
        <dbReference type="Proteomes" id="UP000243579"/>
    </source>
</evidence>
<dbReference type="FunFam" id="3.30.1370.50:FF:000002">
    <property type="entry name" value="Immunoglobulin mu DNA-binding protein 2"/>
    <property type="match status" value="1"/>
</dbReference>
<evidence type="ECO:0000313" key="11">
    <source>
        <dbReference type="EMBL" id="OQR88258.1"/>
    </source>
</evidence>
<dbReference type="InterPro" id="IPR007502">
    <property type="entry name" value="Helicase-assoc_dom"/>
</dbReference>
<comment type="caution">
    <text evidence="11">The sequence shown here is derived from an EMBL/GenBank/DDBJ whole genome shotgun (WGS) entry which is preliminary data.</text>
</comment>
<dbReference type="SMART" id="SM00490">
    <property type="entry name" value="HELICc"/>
    <property type="match status" value="1"/>
</dbReference>
<evidence type="ECO:0000259" key="8">
    <source>
        <dbReference type="PROSITE" id="PS51061"/>
    </source>
</evidence>
<dbReference type="PROSITE" id="PS51194">
    <property type="entry name" value="HELICASE_CTER"/>
    <property type="match status" value="1"/>
</dbReference>
<dbReference type="EMBL" id="JNBR01001389">
    <property type="protein sequence ID" value="OQR88258.1"/>
    <property type="molecule type" value="Genomic_DNA"/>
</dbReference>
<gene>
    <name evidence="11" type="ORF">ACHHYP_07008</name>
</gene>
<evidence type="ECO:0000259" key="9">
    <source>
        <dbReference type="PROSITE" id="PS51192"/>
    </source>
</evidence>
<dbReference type="GO" id="GO:0004386">
    <property type="term" value="F:helicase activity"/>
    <property type="evidence" value="ECO:0007669"/>
    <property type="project" value="UniProtKB-KW"/>
</dbReference>
<evidence type="ECO:0000256" key="2">
    <source>
        <dbReference type="ARBA" id="ARBA00022741"/>
    </source>
</evidence>
<dbReference type="Pfam" id="PF01424">
    <property type="entry name" value="R3H"/>
    <property type="match status" value="1"/>
</dbReference>
<name>A0A1V9YR62_ACHHY</name>
<dbReference type="GO" id="GO:0016787">
    <property type="term" value="F:hydrolase activity"/>
    <property type="evidence" value="ECO:0007669"/>
    <property type="project" value="UniProtKB-KW"/>
</dbReference>
<dbReference type="InterPro" id="IPR036867">
    <property type="entry name" value="R3H_dom_sf"/>
</dbReference>
<keyword evidence="5" id="KW-0067">ATP-binding</keyword>
<dbReference type="Pfam" id="PF04408">
    <property type="entry name" value="WHD_HA2"/>
    <property type="match status" value="1"/>
</dbReference>
<feature type="domain" description="Helicase C-terminal" evidence="10">
    <location>
        <begin position="512"/>
        <end position="678"/>
    </location>
</feature>
<dbReference type="GO" id="GO:0003723">
    <property type="term" value="F:RNA binding"/>
    <property type="evidence" value="ECO:0007669"/>
    <property type="project" value="UniProtKB-KW"/>
</dbReference>
<evidence type="ECO:0000256" key="7">
    <source>
        <dbReference type="ARBA" id="ARBA00023242"/>
    </source>
</evidence>
<dbReference type="SUPFAM" id="SSF52540">
    <property type="entry name" value="P-loop containing nucleoside triphosphate hydrolases"/>
    <property type="match status" value="1"/>
</dbReference>
<dbReference type="SMART" id="SM00393">
    <property type="entry name" value="R3H"/>
    <property type="match status" value="1"/>
</dbReference>
<dbReference type="CDD" id="cd17917">
    <property type="entry name" value="DEXHc_RHA-like"/>
    <property type="match status" value="1"/>
</dbReference>
<dbReference type="PANTHER" id="PTHR18934">
    <property type="entry name" value="ATP-DEPENDENT RNA HELICASE"/>
    <property type="match status" value="1"/>
</dbReference>
<organism evidence="11 12">
    <name type="scientific">Achlya hypogyna</name>
    <name type="common">Oomycete</name>
    <name type="synonym">Protoachlya hypogyna</name>
    <dbReference type="NCBI Taxonomy" id="1202772"/>
    <lineage>
        <taxon>Eukaryota</taxon>
        <taxon>Sar</taxon>
        <taxon>Stramenopiles</taxon>
        <taxon>Oomycota</taxon>
        <taxon>Saprolegniomycetes</taxon>
        <taxon>Saprolegniales</taxon>
        <taxon>Achlyaceae</taxon>
        <taxon>Achlya</taxon>
    </lineage>
</organism>
<dbReference type="PROSITE" id="PS51192">
    <property type="entry name" value="HELICASE_ATP_BIND_1"/>
    <property type="match status" value="1"/>
</dbReference>
<dbReference type="InterPro" id="IPR014001">
    <property type="entry name" value="Helicase_ATP-bd"/>
</dbReference>
<dbReference type="OrthoDB" id="5600252at2759"/>
<comment type="subcellular location">
    <subcellularLocation>
        <location evidence="1">Nucleus</location>
    </subcellularLocation>
</comment>
<dbReference type="GO" id="GO:0005524">
    <property type="term" value="F:ATP binding"/>
    <property type="evidence" value="ECO:0007669"/>
    <property type="project" value="UniProtKB-KW"/>
</dbReference>
<dbReference type="AlphaFoldDB" id="A0A1V9YR62"/>
<dbReference type="Pfam" id="PF07717">
    <property type="entry name" value="OB_NTP_bind"/>
    <property type="match status" value="1"/>
</dbReference>
<keyword evidence="7" id="KW-0539">Nucleus</keyword>
<evidence type="ECO:0000256" key="5">
    <source>
        <dbReference type="ARBA" id="ARBA00022840"/>
    </source>
</evidence>
<dbReference type="Gene3D" id="3.40.50.300">
    <property type="entry name" value="P-loop containing nucleotide triphosphate hydrolases"/>
    <property type="match status" value="2"/>
</dbReference>
<dbReference type="SMART" id="SM00487">
    <property type="entry name" value="DEXDc"/>
    <property type="match status" value="1"/>
</dbReference>
<evidence type="ECO:0000256" key="4">
    <source>
        <dbReference type="ARBA" id="ARBA00022806"/>
    </source>
</evidence>
<dbReference type="Pfam" id="PF00271">
    <property type="entry name" value="Helicase_C"/>
    <property type="match status" value="1"/>
</dbReference>
<evidence type="ECO:0000256" key="6">
    <source>
        <dbReference type="ARBA" id="ARBA00022884"/>
    </source>
</evidence>
<dbReference type="GO" id="GO:0005634">
    <property type="term" value="C:nucleus"/>
    <property type="evidence" value="ECO:0007669"/>
    <property type="project" value="UniProtKB-SubCell"/>
</dbReference>
<dbReference type="Gene3D" id="1.20.120.1080">
    <property type="match status" value="1"/>
</dbReference>
<dbReference type="CDD" id="cd18791">
    <property type="entry name" value="SF2_C_RHA"/>
    <property type="match status" value="1"/>
</dbReference>
<protein>
    <submittedName>
        <fullName evidence="11">DEAD/DEAH box RNA helicase</fullName>
    </submittedName>
</protein>
<dbReference type="PROSITE" id="PS51061">
    <property type="entry name" value="R3H"/>
    <property type="match status" value="1"/>
</dbReference>
<reference evidence="11 12" key="1">
    <citation type="journal article" date="2014" name="Genome Biol. Evol.">
        <title>The secreted proteins of Achlya hypogyna and Thraustotheca clavata identify the ancestral oomycete secretome and reveal gene acquisitions by horizontal gene transfer.</title>
        <authorList>
            <person name="Misner I."/>
            <person name="Blouin N."/>
            <person name="Leonard G."/>
            <person name="Richards T.A."/>
            <person name="Lane C.E."/>
        </authorList>
    </citation>
    <scope>NUCLEOTIDE SEQUENCE [LARGE SCALE GENOMIC DNA]</scope>
    <source>
        <strain evidence="11 12">ATCC 48635</strain>
    </source>
</reference>
<sequence length="1017" mass="108835">MIEAQAGAAVTVETVAVVAVVAIVAVVAAVEVEEDLGTRALCTATDSLCSPAIALSEEFCMDINSQLQHLMNNPDAPTIVFPSTLDNTERRYIHSMAKKYALFSKSKGSGDDRRIHVSRAKTTANMEVVSLRTAATPLHVSPATVAEIDVVLAMEAPEPNEAALAMPPPFRPERRAFAKTLPAPPPPHTYSAAQRALPAHQHRAEIVDLVAQHQVVVVAGDTGCGKSTQLPQFLLDAPGPPRRIVVTQPRRISALTLAERVCEERGLQVGREVGYCIRLDSRYSAAATQLVFATTGTMLRWLSRDPTGAQFTHIVVDEVHERDKDTDFLLVVLKLLLPLRPDLRVVLMSATIQLDKFAAYFGRCPVLRIHGRTHPVHACFLDDVLLLLNDAPARPRKKPAPALTCVMCGRRGFADAAALGAHVATCFGATEWAAPEPPDAGALATDDIANATHAEEDVPLAGSVCERVAARLAARQAAVEPGVVDGWVAEYQLTQDALDSDGGVDVGLVVRLLDHLLSAAYGDGAILVFLPGWDDIQDVADALAALPAARRCVVAVLHSRLSPQEQKRAFTRPPRGQRKVVLATNIAETSVTIEDVVYVVDTAKSKQSKLINGYSALHTEWASVANCTQRRGRAGRVAPGVCFHLLSRARFSALPAFLTPELLTTALEPAVLSLQLLQWQAGDTLGFESVGEFLGLAPDPPLPHVVASAVAALQALGALNADESLTQLGWELAQVSLPPAEARALLLATCHGVAAPVLFAACALGHRDPFDTAAGPLRPRKVALADGAASDHWTLYRAIAGYLLAGDRRAAFCRAHGLVQPTLFHIAAVIKQVELEYVGLGYALQPPAAPPSLPVAQAVLAAGLYPNLMYRDAGGANYTTKDKHKVRLAGSSVVATKARGREWVAFHDMMQFEHGRSAHVGTTVAPLALALFVGHGAEIEERVVDEEAPDEEDPELVDVVIDRWIVLAMARPVAARVLRLRRRLHLAFLNYVQGKGHAALAPADVALLEAVAKWLAA</sequence>
<dbReference type="SMART" id="SM00847">
    <property type="entry name" value="HA2"/>
    <property type="match status" value="1"/>
</dbReference>
<dbReference type="InterPro" id="IPR001374">
    <property type="entry name" value="R3H_dom"/>
</dbReference>
<evidence type="ECO:0000256" key="3">
    <source>
        <dbReference type="ARBA" id="ARBA00022801"/>
    </source>
</evidence>
<keyword evidence="3" id="KW-0378">Hydrolase</keyword>
<evidence type="ECO:0000259" key="10">
    <source>
        <dbReference type="PROSITE" id="PS51194"/>
    </source>
</evidence>
<dbReference type="PANTHER" id="PTHR18934:SF213">
    <property type="entry name" value="3'-5' RNA HELICASE YTHDC2"/>
    <property type="match status" value="1"/>
</dbReference>
<proteinExistence type="predicted"/>
<keyword evidence="12" id="KW-1185">Reference proteome</keyword>
<keyword evidence="2" id="KW-0547">Nucleotide-binding</keyword>
<dbReference type="STRING" id="1202772.A0A1V9YR62"/>
<dbReference type="InterPro" id="IPR011545">
    <property type="entry name" value="DEAD/DEAH_box_helicase_dom"/>
</dbReference>
<dbReference type="InterPro" id="IPR001650">
    <property type="entry name" value="Helicase_C-like"/>
</dbReference>
<dbReference type="InterPro" id="IPR011709">
    <property type="entry name" value="DEAD-box_helicase_OB_fold"/>
</dbReference>
<dbReference type="Gene3D" id="3.30.1370.50">
    <property type="entry name" value="R3H-like domain"/>
    <property type="match status" value="1"/>
</dbReference>